<protein>
    <submittedName>
        <fullName evidence="3">SDR family NAD(P)-dependent oxidoreductase</fullName>
    </submittedName>
</protein>
<proteinExistence type="inferred from homology"/>
<dbReference type="RefSeq" id="WP_202246069.1">
    <property type="nucleotide sequence ID" value="NZ_JAESIY010000011.1"/>
</dbReference>
<dbReference type="SUPFAM" id="SSF51735">
    <property type="entry name" value="NAD(P)-binding Rossmann-fold domains"/>
    <property type="match status" value="1"/>
</dbReference>
<organism evidence="3 4">
    <name type="scientific">Fulvivirga sediminis</name>
    <dbReference type="NCBI Taxonomy" id="2803949"/>
    <lineage>
        <taxon>Bacteria</taxon>
        <taxon>Pseudomonadati</taxon>
        <taxon>Bacteroidota</taxon>
        <taxon>Cytophagia</taxon>
        <taxon>Cytophagales</taxon>
        <taxon>Fulvivirgaceae</taxon>
        <taxon>Fulvivirga</taxon>
    </lineage>
</organism>
<dbReference type="PRINTS" id="PR00081">
    <property type="entry name" value="GDHRDH"/>
</dbReference>
<sequence length="255" mass="28437">MKKIFITGATDGLGFMAAEKLIEQGHQVVLHARNKTKAEIVHQKLPNAKAVVTGDLSSISQTYKIAEALNRLGTMDSVIHNAGVGFKEPYQETEDALPHVFAINSLAPYILSCLINKPKRLIYTSSGMHEQGDTKLEDLLWDKKKWNAAQAYSDTKLHNILLAFAVSKRWPDVFCNVVSPGWVATKMGGAHAPDDLEKAPETQIWLSSSEEKDVQISGQFLYHKRPKNYLSAANDTQLQDRFIDFCESLTLIKIP</sequence>
<keyword evidence="2" id="KW-0560">Oxidoreductase</keyword>
<dbReference type="Gene3D" id="3.40.50.720">
    <property type="entry name" value="NAD(P)-binding Rossmann-like Domain"/>
    <property type="match status" value="1"/>
</dbReference>
<keyword evidence="4" id="KW-1185">Reference proteome</keyword>
<reference evidence="3" key="1">
    <citation type="submission" date="2021-01" db="EMBL/GenBank/DDBJ databases">
        <title>Fulvivirga kasyanovii gen. nov., sp nov., a novel member of the phylum Bacteroidetes isolated from seawater in a mussel farm.</title>
        <authorList>
            <person name="Zhao L.-H."/>
            <person name="Wang Z.-J."/>
        </authorList>
    </citation>
    <scope>NUCLEOTIDE SEQUENCE</scope>
    <source>
        <strain evidence="3">2943</strain>
    </source>
</reference>
<gene>
    <name evidence="3" type="ORF">JL102_19150</name>
</gene>
<dbReference type="Proteomes" id="UP000659388">
    <property type="component" value="Unassembled WGS sequence"/>
</dbReference>
<name>A0A937FD80_9BACT</name>
<comment type="caution">
    <text evidence="3">The sequence shown here is derived from an EMBL/GenBank/DDBJ whole genome shotgun (WGS) entry which is preliminary data.</text>
</comment>
<dbReference type="PANTHER" id="PTHR24320">
    <property type="entry name" value="RETINOL DEHYDROGENASE"/>
    <property type="match status" value="1"/>
</dbReference>
<evidence type="ECO:0000256" key="2">
    <source>
        <dbReference type="ARBA" id="ARBA00023002"/>
    </source>
</evidence>
<dbReference type="EMBL" id="JAESIY010000011">
    <property type="protein sequence ID" value="MBL3658278.1"/>
    <property type="molecule type" value="Genomic_DNA"/>
</dbReference>
<dbReference type="AlphaFoldDB" id="A0A937FD80"/>
<evidence type="ECO:0000313" key="3">
    <source>
        <dbReference type="EMBL" id="MBL3658278.1"/>
    </source>
</evidence>
<evidence type="ECO:0000256" key="1">
    <source>
        <dbReference type="ARBA" id="ARBA00006484"/>
    </source>
</evidence>
<dbReference type="Pfam" id="PF00106">
    <property type="entry name" value="adh_short"/>
    <property type="match status" value="1"/>
</dbReference>
<dbReference type="InterPro" id="IPR002347">
    <property type="entry name" value="SDR_fam"/>
</dbReference>
<dbReference type="InterPro" id="IPR036291">
    <property type="entry name" value="NAD(P)-bd_dom_sf"/>
</dbReference>
<dbReference type="GO" id="GO:0016491">
    <property type="term" value="F:oxidoreductase activity"/>
    <property type="evidence" value="ECO:0007669"/>
    <property type="project" value="UniProtKB-KW"/>
</dbReference>
<accession>A0A937FD80</accession>
<comment type="similarity">
    <text evidence="1">Belongs to the short-chain dehydrogenases/reductases (SDR) family.</text>
</comment>
<dbReference type="PANTHER" id="PTHR24320:SF274">
    <property type="entry name" value="CHAIN DEHYDROGENASE, PUTATIVE (AFU_ORTHOLOGUE AFUA_4G00440)-RELATED"/>
    <property type="match status" value="1"/>
</dbReference>
<evidence type="ECO:0000313" key="4">
    <source>
        <dbReference type="Proteomes" id="UP000659388"/>
    </source>
</evidence>